<name>A0ABS9RZ61_9GAMM</name>
<sequence length="127" mass="14512">MKKVILSVFAWCAMTAQAGEVDDLIDDIVDAELTTSYCMLTNKDLINDEALHSSAVFSKYLQESKDWRWGQDPNRYVSRAAVIWASDSQSSMPLSERCENILNYGIHMQARSIEEKVRELKRNGILH</sequence>
<keyword evidence="1" id="KW-0732">Signal</keyword>
<reference evidence="2 3" key="1">
    <citation type="submission" date="2022-02" db="EMBL/GenBank/DDBJ databases">
        <title>Halomonas fukangensis sp. nov., a halophilic bacterium isolated from a bulk soil of Kalidium foliatum at Fukang.</title>
        <authorList>
            <person name="Huang Y."/>
        </authorList>
    </citation>
    <scope>NUCLEOTIDE SEQUENCE [LARGE SCALE GENOMIC DNA]</scope>
    <source>
        <strain evidence="2 3">EGI 63088</strain>
    </source>
</reference>
<organism evidence="2 3">
    <name type="scientific">Halomonas flagellata</name>
    <dbReference type="NCBI Taxonomy" id="2920385"/>
    <lineage>
        <taxon>Bacteria</taxon>
        <taxon>Pseudomonadati</taxon>
        <taxon>Pseudomonadota</taxon>
        <taxon>Gammaproteobacteria</taxon>
        <taxon>Oceanospirillales</taxon>
        <taxon>Halomonadaceae</taxon>
        <taxon>Halomonas</taxon>
    </lineage>
</organism>
<dbReference type="EMBL" id="JAKVPY010000029">
    <property type="protein sequence ID" value="MCH4565111.1"/>
    <property type="molecule type" value="Genomic_DNA"/>
</dbReference>
<protein>
    <recommendedName>
        <fullName evidence="4">Valyl-tRNA synthetase modifier</fullName>
    </recommendedName>
</protein>
<evidence type="ECO:0000313" key="3">
    <source>
        <dbReference type="Proteomes" id="UP001202117"/>
    </source>
</evidence>
<proteinExistence type="predicted"/>
<evidence type="ECO:0008006" key="4">
    <source>
        <dbReference type="Google" id="ProtNLM"/>
    </source>
</evidence>
<accession>A0ABS9RZ61</accession>
<feature type="signal peptide" evidence="1">
    <location>
        <begin position="1"/>
        <end position="18"/>
    </location>
</feature>
<dbReference type="RefSeq" id="WP_240569636.1">
    <property type="nucleotide sequence ID" value="NZ_JAKVPY010000029.1"/>
</dbReference>
<comment type="caution">
    <text evidence="2">The sequence shown here is derived from an EMBL/GenBank/DDBJ whole genome shotgun (WGS) entry which is preliminary data.</text>
</comment>
<feature type="chain" id="PRO_5046152300" description="Valyl-tRNA synthetase modifier" evidence="1">
    <location>
        <begin position="19"/>
        <end position="127"/>
    </location>
</feature>
<evidence type="ECO:0000256" key="1">
    <source>
        <dbReference type="SAM" id="SignalP"/>
    </source>
</evidence>
<keyword evidence="3" id="KW-1185">Reference proteome</keyword>
<evidence type="ECO:0000313" key="2">
    <source>
        <dbReference type="EMBL" id="MCH4565111.1"/>
    </source>
</evidence>
<dbReference type="Proteomes" id="UP001202117">
    <property type="component" value="Unassembled WGS sequence"/>
</dbReference>
<gene>
    <name evidence="2" type="ORF">MKP05_18600</name>
</gene>